<proteinExistence type="predicted"/>
<dbReference type="RefSeq" id="WP_190971483.1">
    <property type="nucleotide sequence ID" value="NZ_JACJTE010000056.1"/>
</dbReference>
<dbReference type="EMBL" id="JACJTE010000056">
    <property type="protein sequence ID" value="MBD2564679.1"/>
    <property type="molecule type" value="Genomic_DNA"/>
</dbReference>
<dbReference type="SUPFAM" id="SSF48452">
    <property type="entry name" value="TPR-like"/>
    <property type="match status" value="1"/>
</dbReference>
<evidence type="ECO:0000313" key="3">
    <source>
        <dbReference type="Proteomes" id="UP000604661"/>
    </source>
</evidence>
<dbReference type="PROSITE" id="PS50005">
    <property type="entry name" value="TPR"/>
    <property type="match status" value="1"/>
</dbReference>
<dbReference type="Gene3D" id="1.25.40.10">
    <property type="entry name" value="Tetratricopeptide repeat domain"/>
    <property type="match status" value="1"/>
</dbReference>
<reference evidence="2 3" key="1">
    <citation type="journal article" date="2020" name="ISME J.">
        <title>Comparative genomics reveals insights into cyanobacterial evolution and habitat adaptation.</title>
        <authorList>
            <person name="Chen M.Y."/>
            <person name="Teng W.K."/>
            <person name="Zhao L."/>
            <person name="Hu C.X."/>
            <person name="Zhou Y.K."/>
            <person name="Han B.P."/>
            <person name="Song L.R."/>
            <person name="Shu W.S."/>
        </authorList>
    </citation>
    <scope>NUCLEOTIDE SEQUENCE [LARGE SCALE GENOMIC DNA]</scope>
    <source>
        <strain evidence="2 3">FACHB-391</strain>
    </source>
</reference>
<evidence type="ECO:0008006" key="4">
    <source>
        <dbReference type="Google" id="ProtNLM"/>
    </source>
</evidence>
<feature type="repeat" description="TPR" evidence="1">
    <location>
        <begin position="236"/>
        <end position="269"/>
    </location>
</feature>
<protein>
    <recommendedName>
        <fullName evidence="4">Tetratricopeptide repeat protein</fullName>
    </recommendedName>
</protein>
<dbReference type="Proteomes" id="UP000604661">
    <property type="component" value="Unassembled WGS sequence"/>
</dbReference>
<evidence type="ECO:0000313" key="2">
    <source>
        <dbReference type="EMBL" id="MBD2564679.1"/>
    </source>
</evidence>
<dbReference type="InterPro" id="IPR019734">
    <property type="entry name" value="TPR_rpt"/>
</dbReference>
<gene>
    <name evidence="2" type="ORF">H6G95_29655</name>
</gene>
<keyword evidence="3" id="KW-1185">Reference proteome</keyword>
<dbReference type="InterPro" id="IPR011990">
    <property type="entry name" value="TPR-like_helical_dom_sf"/>
</dbReference>
<evidence type="ECO:0000256" key="1">
    <source>
        <dbReference type="PROSITE-ProRule" id="PRU00339"/>
    </source>
</evidence>
<comment type="caution">
    <text evidence="2">The sequence shown here is derived from an EMBL/GenBank/DDBJ whole genome shotgun (WGS) entry which is preliminary data.</text>
</comment>
<keyword evidence="1" id="KW-0802">TPR repeat</keyword>
<organism evidence="2 3">
    <name type="scientific">Nostoc linckia FACHB-391</name>
    <dbReference type="NCBI Taxonomy" id="2692906"/>
    <lineage>
        <taxon>Bacteria</taxon>
        <taxon>Bacillati</taxon>
        <taxon>Cyanobacteriota</taxon>
        <taxon>Cyanophyceae</taxon>
        <taxon>Nostocales</taxon>
        <taxon>Nostocaceae</taxon>
        <taxon>Nostoc</taxon>
    </lineage>
</organism>
<accession>A0ABR8F462</accession>
<sequence length="775" mass="87641">MWICNLEIFVKNNILMEQFGIQHNESDLGQLLIDYEEAIKNLPSEAKLTCRQVLKVLRARDRVQDALQVLQLDDEYLAKLVELDLELKQKSGIICNAENLRQLRQSFQPPESSWWWYLEPSAEPSHLKPLSDKFDWLWNVGTVACLVLATSFITQTAKVFSNEGFDFLGTLSTISQGAGLAFVASGALTDRGKQAVAKTLNTIKVPASLHAEVTFGASLVLLGAAYGINQNSHLVGNWYFDQAQHHEAQGEWSQAFKSYKRALNFAPDDYKTQIAFGFLHEKLGSFDQAVEEYKKGTAFGIPEFLNAQARAMLMGGFQKNSWQGGIDSKIIHEAEDLLERAEKSTLDLSRSLGKTRKNRRLYADIKINQAIAQMAKIKFKEKLDETTKNSLNKIVDRLISINESIKQDQSEEQNVLTATSTLGKTRAECFYQKAFSIGKLSGSSSVNGIDYLVRDDEIFYACSPFRWGAMLSTVPDAFLLRNYQFAKTSTNQEGENLLNTSYFMELIYQIPFANEVGIELPEYANRIILSQDPDTWLSLANQLSKLIQNNYVKGYSKDNKKIIWRFLLNKDGQVIAYFAYDAFSQEMGHAQPFIEKALNKKVLEQLSGELLKGGKLEFVDFKVVLSEEGKILHLLPWEMAYPTVFAKCQEKCKNLFFASHVRSVFPNYKPDLRDLAEIGALQAVLHMNLEFLAIDVNKGAYYEEPAIFKLKVSADGQTVNYEAVNQVAIHRLGKHIPLSDLKVPQFPELQKPPYADLKLETKGLPSRLTPWSESK</sequence>
<name>A0ABR8F462_NOSLI</name>